<dbReference type="SUPFAM" id="SSF81383">
    <property type="entry name" value="F-box domain"/>
    <property type="match status" value="1"/>
</dbReference>
<name>A0A9P6BZU1_9AGAR</name>
<dbReference type="Gene3D" id="1.20.1280.50">
    <property type="match status" value="1"/>
</dbReference>
<dbReference type="InterPro" id="IPR036047">
    <property type="entry name" value="F-box-like_dom_sf"/>
</dbReference>
<sequence>MPGHPKRKGPRERRRERPPPKPSNPADTQHHTSIICKLPYDILSEIFKQVCAPSDLDEQPIVPPTRLGAVCTHWRHAAWSTPHLWTFLLLTGGFWLSKNRIGVLNLYFTNIGALTLSLAINDYPTDPARGRKRRGNHLLGHHIIDRTVDFPARDVFTTIFVRHSEKLKSLMMGEYVLPWLREIEAISKSHSFASLEVFAVTDDLSFAELGFSTGADPTVTIHNAPLLDTLLLNGLQCAFVFPWTQIVDLRLCAVDARCAMQAVLQCANLEDLSIADLEDTEDENMVFPKGTTVLSRLRSFSFSDYTLLDSWEMGLASHLSFPSLVRLTLGVSLDHFPHHASFLSSLPTTLTHIGLCCDHAKYWTELLLDFLPRWESLRSLLLIVEGKVPIDVINHLVVERQEGNIILPALLRFSLAISTPETWLGRERLLAILELMRSRRKGSRPEGVVRILSLEMSFYSAWLNLKNWPKSFKSGIRELVQDGLDVNIVALDRRVSAPWLERS</sequence>
<feature type="region of interest" description="Disordered" evidence="1">
    <location>
        <begin position="1"/>
        <end position="30"/>
    </location>
</feature>
<dbReference type="EMBL" id="MU151236">
    <property type="protein sequence ID" value="KAF9446631.1"/>
    <property type="molecule type" value="Genomic_DNA"/>
</dbReference>
<dbReference type="Proteomes" id="UP000807342">
    <property type="component" value="Unassembled WGS sequence"/>
</dbReference>
<keyword evidence="3" id="KW-1185">Reference proteome</keyword>
<dbReference type="OrthoDB" id="3249706at2759"/>
<evidence type="ECO:0008006" key="4">
    <source>
        <dbReference type="Google" id="ProtNLM"/>
    </source>
</evidence>
<accession>A0A9P6BZU1</accession>
<gene>
    <name evidence="2" type="ORF">P691DRAFT_803637</name>
</gene>
<protein>
    <recommendedName>
        <fullName evidence="4">F-box domain-containing protein</fullName>
    </recommendedName>
</protein>
<evidence type="ECO:0000313" key="2">
    <source>
        <dbReference type="EMBL" id="KAF9446631.1"/>
    </source>
</evidence>
<dbReference type="AlphaFoldDB" id="A0A9P6BZU1"/>
<proteinExistence type="predicted"/>
<reference evidence="2" key="1">
    <citation type="submission" date="2020-11" db="EMBL/GenBank/DDBJ databases">
        <authorList>
            <consortium name="DOE Joint Genome Institute"/>
            <person name="Ahrendt S."/>
            <person name="Riley R."/>
            <person name="Andreopoulos W."/>
            <person name="Labutti K."/>
            <person name="Pangilinan J."/>
            <person name="Ruiz-Duenas F.J."/>
            <person name="Barrasa J.M."/>
            <person name="Sanchez-Garcia M."/>
            <person name="Camarero S."/>
            <person name="Miyauchi S."/>
            <person name="Serrano A."/>
            <person name="Linde D."/>
            <person name="Babiker R."/>
            <person name="Drula E."/>
            <person name="Ayuso-Fernandez I."/>
            <person name="Pacheco R."/>
            <person name="Padilla G."/>
            <person name="Ferreira P."/>
            <person name="Barriuso J."/>
            <person name="Kellner H."/>
            <person name="Castanera R."/>
            <person name="Alfaro M."/>
            <person name="Ramirez L."/>
            <person name="Pisabarro A.G."/>
            <person name="Kuo A."/>
            <person name="Tritt A."/>
            <person name="Lipzen A."/>
            <person name="He G."/>
            <person name="Yan M."/>
            <person name="Ng V."/>
            <person name="Cullen D."/>
            <person name="Martin F."/>
            <person name="Rosso M.-N."/>
            <person name="Henrissat B."/>
            <person name="Hibbett D."/>
            <person name="Martinez A.T."/>
            <person name="Grigoriev I.V."/>
        </authorList>
    </citation>
    <scope>NUCLEOTIDE SEQUENCE</scope>
    <source>
        <strain evidence="2">MF-IS2</strain>
    </source>
</reference>
<evidence type="ECO:0000313" key="3">
    <source>
        <dbReference type="Proteomes" id="UP000807342"/>
    </source>
</evidence>
<feature type="compositionally biased region" description="Basic residues" evidence="1">
    <location>
        <begin position="1"/>
        <end position="12"/>
    </location>
</feature>
<organism evidence="2 3">
    <name type="scientific">Macrolepiota fuliginosa MF-IS2</name>
    <dbReference type="NCBI Taxonomy" id="1400762"/>
    <lineage>
        <taxon>Eukaryota</taxon>
        <taxon>Fungi</taxon>
        <taxon>Dikarya</taxon>
        <taxon>Basidiomycota</taxon>
        <taxon>Agaricomycotina</taxon>
        <taxon>Agaricomycetes</taxon>
        <taxon>Agaricomycetidae</taxon>
        <taxon>Agaricales</taxon>
        <taxon>Agaricineae</taxon>
        <taxon>Agaricaceae</taxon>
        <taxon>Macrolepiota</taxon>
    </lineage>
</organism>
<evidence type="ECO:0000256" key="1">
    <source>
        <dbReference type="SAM" id="MobiDB-lite"/>
    </source>
</evidence>
<comment type="caution">
    <text evidence="2">The sequence shown here is derived from an EMBL/GenBank/DDBJ whole genome shotgun (WGS) entry which is preliminary data.</text>
</comment>